<evidence type="ECO:0000313" key="15">
    <source>
        <dbReference type="Proteomes" id="UP000183561"/>
    </source>
</evidence>
<evidence type="ECO:0000256" key="9">
    <source>
        <dbReference type="ARBA" id="ARBA00031637"/>
    </source>
</evidence>
<evidence type="ECO:0000256" key="8">
    <source>
        <dbReference type="ARBA" id="ARBA00030473"/>
    </source>
</evidence>
<dbReference type="AlphaFoldDB" id="A0A1H4Y2G6"/>
<keyword evidence="7" id="KW-0326">Glycosidase</keyword>
<keyword evidence="6" id="KW-0119">Carbohydrate metabolism</keyword>
<dbReference type="EMBL" id="FNSV01000005">
    <property type="protein sequence ID" value="SED12089.1"/>
    <property type="molecule type" value="Genomic_DNA"/>
</dbReference>
<evidence type="ECO:0000313" key="14">
    <source>
        <dbReference type="EMBL" id="SED12089.1"/>
    </source>
</evidence>
<feature type="domain" description="GH15-like" evidence="12">
    <location>
        <begin position="213"/>
        <end position="579"/>
    </location>
</feature>
<dbReference type="EC" id="3.2.1.28" evidence="3"/>
<dbReference type="Pfam" id="PF19291">
    <property type="entry name" value="TREH_N"/>
    <property type="match status" value="1"/>
</dbReference>
<dbReference type="PANTHER" id="PTHR31616:SF0">
    <property type="entry name" value="GLUCAN 1,4-ALPHA-GLUCOSIDASE"/>
    <property type="match status" value="1"/>
</dbReference>
<evidence type="ECO:0000256" key="6">
    <source>
        <dbReference type="ARBA" id="ARBA00023277"/>
    </source>
</evidence>
<comment type="cofactor">
    <cofactor evidence="10">
        <name>phosphate</name>
        <dbReference type="ChEBI" id="CHEBI:43474"/>
    </cofactor>
</comment>
<evidence type="ECO:0000256" key="1">
    <source>
        <dbReference type="ARBA" id="ARBA00001576"/>
    </source>
</evidence>
<evidence type="ECO:0000256" key="10">
    <source>
        <dbReference type="ARBA" id="ARBA00053030"/>
    </source>
</evidence>
<protein>
    <recommendedName>
        <fullName evidence="4">Trehalase</fullName>
        <ecNumber evidence="3">3.2.1.28</ecNumber>
    </recommendedName>
    <alternativeName>
        <fullName evidence="8">Alpha,alpha-trehalase</fullName>
    </alternativeName>
    <alternativeName>
        <fullName evidence="9">Alpha,alpha-trehalose glucohydrolase</fullName>
    </alternativeName>
</protein>
<evidence type="ECO:0000259" key="12">
    <source>
        <dbReference type="Pfam" id="PF00723"/>
    </source>
</evidence>
<evidence type="ECO:0000259" key="13">
    <source>
        <dbReference type="Pfam" id="PF19291"/>
    </source>
</evidence>
<dbReference type="Pfam" id="PF00723">
    <property type="entry name" value="Glyco_hydro_15"/>
    <property type="match status" value="1"/>
</dbReference>
<dbReference type="SUPFAM" id="SSF48208">
    <property type="entry name" value="Six-hairpin glycosidases"/>
    <property type="match status" value="1"/>
</dbReference>
<dbReference type="GO" id="GO:0005993">
    <property type="term" value="P:trehalose catabolic process"/>
    <property type="evidence" value="ECO:0007669"/>
    <property type="project" value="UniProtKB-ARBA"/>
</dbReference>
<comment type="pathway">
    <text evidence="11">Glycan degradation; trehalose degradation; D-glucose from alpha,alpha-trehalose: step 1/1.</text>
</comment>
<dbReference type="GO" id="GO:0004555">
    <property type="term" value="F:alpha,alpha-trehalase activity"/>
    <property type="evidence" value="ECO:0007669"/>
    <property type="project" value="UniProtKB-EC"/>
</dbReference>
<dbReference type="InterPro" id="IPR045582">
    <property type="entry name" value="Trehalase-like_N"/>
</dbReference>
<reference evidence="15" key="1">
    <citation type="submission" date="2016-10" db="EMBL/GenBank/DDBJ databases">
        <authorList>
            <person name="Varghese N."/>
            <person name="Submissions S."/>
        </authorList>
    </citation>
    <scope>NUCLEOTIDE SEQUENCE [LARGE SCALE GENOMIC DNA]</scope>
    <source>
        <strain evidence="15">DSM 44498</strain>
    </source>
</reference>
<keyword evidence="15" id="KW-1185">Reference proteome</keyword>
<dbReference type="FunFam" id="1.50.10.10:FF:000005">
    <property type="entry name" value="Glycosyl hydrolase, glucoamylase"/>
    <property type="match status" value="1"/>
</dbReference>
<name>A0A1H4Y2G6_9NOCA</name>
<evidence type="ECO:0000256" key="3">
    <source>
        <dbReference type="ARBA" id="ARBA00012757"/>
    </source>
</evidence>
<dbReference type="InterPro" id="IPR008928">
    <property type="entry name" value="6-hairpin_glycosidase_sf"/>
</dbReference>
<evidence type="ECO:0000256" key="7">
    <source>
        <dbReference type="ARBA" id="ARBA00023295"/>
    </source>
</evidence>
<feature type="domain" description="Trehalase-like N-terminal" evidence="13">
    <location>
        <begin position="2"/>
        <end position="150"/>
    </location>
</feature>
<dbReference type="InterPro" id="IPR012341">
    <property type="entry name" value="6hp_glycosidase-like_sf"/>
</dbReference>
<evidence type="ECO:0000256" key="4">
    <source>
        <dbReference type="ARBA" id="ARBA00019905"/>
    </source>
</evidence>
<dbReference type="OrthoDB" id="3902805at2"/>
<dbReference type="InterPro" id="IPR011613">
    <property type="entry name" value="GH15-like"/>
</dbReference>
<proteinExistence type="inferred from homology"/>
<keyword evidence="5" id="KW-0378">Hydrolase</keyword>
<comment type="catalytic activity">
    <reaction evidence="1">
        <text>alpha,alpha-trehalose + H2O = alpha-D-glucose + beta-D-glucose</text>
        <dbReference type="Rhea" id="RHEA:32675"/>
        <dbReference type="ChEBI" id="CHEBI:15377"/>
        <dbReference type="ChEBI" id="CHEBI:15903"/>
        <dbReference type="ChEBI" id="CHEBI:16551"/>
        <dbReference type="ChEBI" id="CHEBI:17925"/>
        <dbReference type="EC" id="3.2.1.28"/>
    </reaction>
</comment>
<evidence type="ECO:0000256" key="5">
    <source>
        <dbReference type="ARBA" id="ARBA00022801"/>
    </source>
</evidence>
<evidence type="ECO:0000256" key="2">
    <source>
        <dbReference type="ARBA" id="ARBA00006188"/>
    </source>
</evidence>
<dbReference type="Gene3D" id="1.50.10.10">
    <property type="match status" value="1"/>
</dbReference>
<dbReference type="Proteomes" id="UP000183561">
    <property type="component" value="Unassembled WGS sequence"/>
</dbReference>
<evidence type="ECO:0000256" key="11">
    <source>
        <dbReference type="ARBA" id="ARBA00060615"/>
    </source>
</evidence>
<dbReference type="PANTHER" id="PTHR31616">
    <property type="entry name" value="TREHALASE"/>
    <property type="match status" value="1"/>
</dbReference>
<sequence>MRIEDYGLIGDLQTAALVGRDGAIDWLCLPRFDSASCFAALVGDERHGRWSLSPVGEARVSARRYRPGTLVLESDFETADGMVRIIDFMPRRGDGPPRVMRIVQGVRGRVPMKMELVIRPDYGTIAPWVEPEPDGIRATAGPDAFRLCTPVPLQINKGTVGARFVVTEGGRARFALCWHSSFEDAPTMEDADSALARTEAWWREWSGRCVYSGPYRDQVLTSLIALKAMTYEKTGGMVAAPTTSLPEDVGGVRNWDYRYCWLRDSALALEALLAAGYTDEALAFRDFLTRVGTGDPTKIQIMYGISGERRLTEFELVGFPGYEDSRPVRVGNAASEQFQLDVYGEVVGMLFAGAEILGRIDPRRWPRWQKLIEHIETIWREPDDGIWETRGPRRHFTHSKVMAWVVFDRAVRLAERFELPAPIERWRQVRDEIHRDVCAHGFDRQRNTFTQYYGSEELDASVLTIPLVGFLPGSDARVSGTIDAITRGLGRDGFVSRYSTAQTDDGLAGDEGQFLACSFWLVSALALNGRTEHARALFERLIALCNDLGLLAEEYDVRRRRQVGNFPQAFSHLTLIGAAYAIAGAEGGAQVADSDPLGVSTRRMTPA</sequence>
<comment type="similarity">
    <text evidence="2">Belongs to the glycosyl hydrolase 15 family.</text>
</comment>
<organism evidence="14 15">
    <name type="scientific">Rhodococcus koreensis</name>
    <dbReference type="NCBI Taxonomy" id="99653"/>
    <lineage>
        <taxon>Bacteria</taxon>
        <taxon>Bacillati</taxon>
        <taxon>Actinomycetota</taxon>
        <taxon>Actinomycetes</taxon>
        <taxon>Mycobacteriales</taxon>
        <taxon>Nocardiaceae</taxon>
        <taxon>Rhodococcus</taxon>
    </lineage>
</organism>
<gene>
    <name evidence="14" type="ORF">SAMN04490239_6898</name>
</gene>
<accession>A0A1H4Y2G6</accession>